<evidence type="ECO:0000313" key="11">
    <source>
        <dbReference type="EMBL" id="MBJ6723454.1"/>
    </source>
</evidence>
<evidence type="ECO:0000256" key="1">
    <source>
        <dbReference type="ARBA" id="ARBA00005322"/>
    </source>
</evidence>
<dbReference type="InterPro" id="IPR007412">
    <property type="entry name" value="FlgM"/>
</dbReference>
<evidence type="ECO:0000256" key="7">
    <source>
        <dbReference type="ARBA" id="ARBA00024739"/>
    </source>
</evidence>
<gene>
    <name evidence="11" type="primary">flgM</name>
    <name evidence="11" type="ORF">JFN93_01920</name>
</gene>
<organism evidence="11 12">
    <name type="scientific">Geomesophilobacter sediminis</name>
    <dbReference type="NCBI Taxonomy" id="2798584"/>
    <lineage>
        <taxon>Bacteria</taxon>
        <taxon>Pseudomonadati</taxon>
        <taxon>Thermodesulfobacteriota</taxon>
        <taxon>Desulfuromonadia</taxon>
        <taxon>Geobacterales</taxon>
        <taxon>Geobacteraceae</taxon>
        <taxon>Geomesophilobacter</taxon>
    </lineage>
</organism>
<protein>
    <recommendedName>
        <fullName evidence="2">Negative regulator of flagellin synthesis</fullName>
    </recommendedName>
    <alternativeName>
        <fullName evidence="8">Anti-sigma-28 factor</fullName>
    </alternativeName>
</protein>
<dbReference type="GO" id="GO:0045892">
    <property type="term" value="P:negative regulation of DNA-templated transcription"/>
    <property type="evidence" value="ECO:0007669"/>
    <property type="project" value="InterPro"/>
</dbReference>
<dbReference type="EMBL" id="JAEMHM010000002">
    <property type="protein sequence ID" value="MBJ6723454.1"/>
    <property type="molecule type" value="Genomic_DNA"/>
</dbReference>
<comment type="caution">
    <text evidence="11">The sequence shown here is derived from an EMBL/GenBank/DDBJ whole genome shotgun (WGS) entry which is preliminary data.</text>
</comment>
<keyword evidence="11" id="KW-0966">Cell projection</keyword>
<keyword evidence="12" id="KW-1185">Reference proteome</keyword>
<dbReference type="Proteomes" id="UP000636888">
    <property type="component" value="Unassembled WGS sequence"/>
</dbReference>
<evidence type="ECO:0000256" key="5">
    <source>
        <dbReference type="ARBA" id="ARBA00023015"/>
    </source>
</evidence>
<sequence length="94" mass="9868">MKVAEIAAGSNVQPVQTVAADKHEAAAAAQRADAQKATDKVELSKKSLKVAETEAPKEASPERLAKLKALIESGKYHVPAMEVAAKMVSYASHA</sequence>
<evidence type="ECO:0000259" key="10">
    <source>
        <dbReference type="Pfam" id="PF04316"/>
    </source>
</evidence>
<keyword evidence="9" id="KW-0175">Coiled coil</keyword>
<dbReference type="NCBIfam" id="TIGR03824">
    <property type="entry name" value="FlgM_jcvi"/>
    <property type="match status" value="1"/>
</dbReference>
<evidence type="ECO:0000256" key="6">
    <source>
        <dbReference type="ARBA" id="ARBA00023163"/>
    </source>
</evidence>
<keyword evidence="11" id="KW-0969">Cilium</keyword>
<evidence type="ECO:0000256" key="8">
    <source>
        <dbReference type="ARBA" id="ARBA00030117"/>
    </source>
</evidence>
<reference evidence="11" key="1">
    <citation type="submission" date="2020-12" db="EMBL/GenBank/DDBJ databases">
        <title>Geomonas sp. Red875, isolated from river sediment.</title>
        <authorList>
            <person name="Xu Z."/>
            <person name="Zhang Z."/>
            <person name="Masuda Y."/>
            <person name="Itoh H."/>
            <person name="Senoo K."/>
        </authorList>
    </citation>
    <scope>NUCLEOTIDE SEQUENCE</scope>
    <source>
        <strain evidence="11">Red875</strain>
    </source>
</reference>
<evidence type="ECO:0000256" key="4">
    <source>
        <dbReference type="ARBA" id="ARBA00022795"/>
    </source>
</evidence>
<dbReference type="Pfam" id="PF04316">
    <property type="entry name" value="FlgM"/>
    <property type="match status" value="1"/>
</dbReference>
<dbReference type="InterPro" id="IPR031316">
    <property type="entry name" value="FlgM_C"/>
</dbReference>
<keyword evidence="3" id="KW-0678">Repressor</keyword>
<name>A0A8J7IN91_9BACT</name>
<comment type="function">
    <text evidence="7">Responsible for the coupling of flagellin expression to flagellar assembly by preventing expression of the flagellin genes when a component of the middle class of proteins is defective. It negatively regulates flagellar genes by inhibiting the activity of FliA by directly binding to FliA.</text>
</comment>
<evidence type="ECO:0000256" key="2">
    <source>
        <dbReference type="ARBA" id="ARBA00017823"/>
    </source>
</evidence>
<accession>A0A8J7IN91</accession>
<evidence type="ECO:0000256" key="9">
    <source>
        <dbReference type="SAM" id="Coils"/>
    </source>
</evidence>
<keyword evidence="6" id="KW-0804">Transcription</keyword>
<feature type="domain" description="Anti-sigma-28 factor FlgM C-terminal" evidence="10">
    <location>
        <begin position="39"/>
        <end position="88"/>
    </location>
</feature>
<comment type="similarity">
    <text evidence="1">Belongs to the FlgM family.</text>
</comment>
<evidence type="ECO:0000313" key="12">
    <source>
        <dbReference type="Proteomes" id="UP000636888"/>
    </source>
</evidence>
<evidence type="ECO:0000256" key="3">
    <source>
        <dbReference type="ARBA" id="ARBA00022491"/>
    </source>
</evidence>
<keyword evidence="11" id="KW-0282">Flagellum</keyword>
<dbReference type="GO" id="GO:0044781">
    <property type="term" value="P:bacterial-type flagellum organization"/>
    <property type="evidence" value="ECO:0007669"/>
    <property type="project" value="UniProtKB-KW"/>
</dbReference>
<dbReference type="RefSeq" id="WP_199382304.1">
    <property type="nucleotide sequence ID" value="NZ_JAEMHM010000002.1"/>
</dbReference>
<keyword evidence="4" id="KW-1005">Bacterial flagellum biogenesis</keyword>
<keyword evidence="5" id="KW-0805">Transcription regulation</keyword>
<dbReference type="SUPFAM" id="SSF101498">
    <property type="entry name" value="Anti-sigma factor FlgM"/>
    <property type="match status" value="1"/>
</dbReference>
<feature type="coiled-coil region" evidence="9">
    <location>
        <begin position="20"/>
        <end position="54"/>
    </location>
</feature>
<dbReference type="AlphaFoldDB" id="A0A8J7IN91"/>
<proteinExistence type="inferred from homology"/>
<dbReference type="InterPro" id="IPR035890">
    <property type="entry name" value="Anti-sigma-28_factor_FlgM_sf"/>
</dbReference>